<evidence type="ECO:0000256" key="1">
    <source>
        <dbReference type="SAM" id="MobiDB-lite"/>
    </source>
</evidence>
<dbReference type="InterPro" id="IPR029058">
    <property type="entry name" value="AB_hydrolase_fold"/>
</dbReference>
<dbReference type="HOGENOM" id="CLU_066179_0_0_11"/>
<evidence type="ECO:0008006" key="4">
    <source>
        <dbReference type="Google" id="ProtNLM"/>
    </source>
</evidence>
<dbReference type="eggNOG" id="ENOG5031ZV4">
    <property type="taxonomic scope" value="Bacteria"/>
</dbReference>
<evidence type="ECO:0000313" key="3">
    <source>
        <dbReference type="Proteomes" id="UP000011723"/>
    </source>
</evidence>
<protein>
    <recommendedName>
        <fullName evidence="4">Cutinase</fullName>
    </recommendedName>
</protein>
<gene>
    <name evidence="2" type="ORF">A605_10915</name>
</gene>
<keyword evidence="3" id="KW-1185">Reference proteome</keyword>
<dbReference type="EMBL" id="CP003697">
    <property type="protein sequence ID" value="AGF73183.1"/>
    <property type="molecule type" value="Genomic_DNA"/>
</dbReference>
<dbReference type="PATRIC" id="fig|1121362.3.peg.2213"/>
<name>M1NP80_9CORY</name>
<dbReference type="RefSeq" id="WP_015401599.1">
    <property type="nucleotide sequence ID" value="NC_020302.1"/>
</dbReference>
<sequence>MPRRPGPSDQLSQPGRLIRLLVITLLAVTGLVVAPATAAAAPAIELRDVPGTGQRCPAVTVVAAGEGEPDPDAAPTRYSPGAPWASNGHEGPVIRAFLQKSETRYRGTHDGATLMDDVHVLGLEPRHNPTVPPAAEPAETTGTPEGLLQTILLANRLAHPLLQGVATAADALLAGTPTGPSGAGSAIAEYEEATGCRPQYILIGHARGATNLAQQEQPLAERGQLAGALYLGSPLVTATGRGTVDVPGPAGSLLSHLAQGDSGDVTTENRISYCLPDDDACDNSAARRHPARSGEAGDRDGHSGSDGYLRWDSPWDKRVMDAFGSWVDLVRD</sequence>
<evidence type="ECO:0000313" key="2">
    <source>
        <dbReference type="EMBL" id="AGF73183.1"/>
    </source>
</evidence>
<proteinExistence type="predicted"/>
<dbReference type="OrthoDB" id="4457739at2"/>
<feature type="region of interest" description="Disordered" evidence="1">
    <location>
        <begin position="282"/>
        <end position="310"/>
    </location>
</feature>
<dbReference type="KEGG" id="chn:A605_10915"/>
<accession>M1NP80</accession>
<dbReference type="Proteomes" id="UP000011723">
    <property type="component" value="Chromosome"/>
</dbReference>
<reference evidence="2 3" key="1">
    <citation type="journal article" date="2012" name="Stand. Genomic Sci.">
        <title>Genome sequence of the halotolerant bacterium Corynebacterium halotolerans type strain YIM 70093(T) (= DSM 44683(T)).</title>
        <authorList>
            <person name="Ruckert C."/>
            <person name="Albersmeier A."/>
            <person name="Al-Dilaimi A."/>
            <person name="Niehaus K."/>
            <person name="Szczepanowski R."/>
            <person name="Kalinowski J."/>
        </authorList>
    </citation>
    <scope>NUCLEOTIDE SEQUENCE [LARGE SCALE GENOMIC DNA]</scope>
    <source>
        <strain evidence="2">YIM 70093</strain>
    </source>
</reference>
<dbReference type="STRING" id="1121362.A605_10915"/>
<dbReference type="AlphaFoldDB" id="M1NP80"/>
<organism evidence="2 3">
    <name type="scientific">Corynebacterium halotolerans YIM 70093 = DSM 44683</name>
    <dbReference type="NCBI Taxonomy" id="1121362"/>
    <lineage>
        <taxon>Bacteria</taxon>
        <taxon>Bacillati</taxon>
        <taxon>Actinomycetota</taxon>
        <taxon>Actinomycetes</taxon>
        <taxon>Mycobacteriales</taxon>
        <taxon>Corynebacteriaceae</taxon>
        <taxon>Corynebacterium</taxon>
    </lineage>
</organism>
<dbReference type="Gene3D" id="3.40.50.1820">
    <property type="entry name" value="alpha/beta hydrolase"/>
    <property type="match status" value="1"/>
</dbReference>